<evidence type="ECO:0000259" key="2">
    <source>
        <dbReference type="Pfam" id="PF13304"/>
    </source>
</evidence>
<dbReference type="Gene3D" id="3.40.50.300">
    <property type="entry name" value="P-loop containing nucleotide triphosphate hydrolases"/>
    <property type="match status" value="1"/>
</dbReference>
<evidence type="ECO:0000313" key="4">
    <source>
        <dbReference type="Proteomes" id="UP001596002"/>
    </source>
</evidence>
<name>A0ABV9PYM8_9BACL</name>
<evidence type="ECO:0000256" key="1">
    <source>
        <dbReference type="SAM" id="Coils"/>
    </source>
</evidence>
<comment type="caution">
    <text evidence="3">The sequence shown here is derived from an EMBL/GenBank/DDBJ whole genome shotgun (WGS) entry which is preliminary data.</text>
</comment>
<dbReference type="InterPro" id="IPR027417">
    <property type="entry name" value="P-loop_NTPase"/>
</dbReference>
<dbReference type="SUPFAM" id="SSF52540">
    <property type="entry name" value="P-loop containing nucleoside triphosphate hydrolases"/>
    <property type="match status" value="1"/>
</dbReference>
<keyword evidence="4" id="KW-1185">Reference proteome</keyword>
<protein>
    <submittedName>
        <fullName evidence="3">AAA family ATPase</fullName>
    </submittedName>
</protein>
<organism evidence="3 4">
    <name type="scientific">Effusibacillus consociatus</name>
    <dbReference type="NCBI Taxonomy" id="1117041"/>
    <lineage>
        <taxon>Bacteria</taxon>
        <taxon>Bacillati</taxon>
        <taxon>Bacillota</taxon>
        <taxon>Bacilli</taxon>
        <taxon>Bacillales</taxon>
        <taxon>Alicyclobacillaceae</taxon>
        <taxon>Effusibacillus</taxon>
    </lineage>
</organism>
<proteinExistence type="predicted"/>
<evidence type="ECO:0000313" key="3">
    <source>
        <dbReference type="EMBL" id="MFC4767386.1"/>
    </source>
</evidence>
<dbReference type="Proteomes" id="UP001596002">
    <property type="component" value="Unassembled WGS sequence"/>
</dbReference>
<feature type="coiled-coil region" evidence="1">
    <location>
        <begin position="148"/>
        <end position="189"/>
    </location>
</feature>
<reference evidence="4" key="1">
    <citation type="journal article" date="2019" name="Int. J. Syst. Evol. Microbiol.">
        <title>The Global Catalogue of Microorganisms (GCM) 10K type strain sequencing project: providing services to taxonomists for standard genome sequencing and annotation.</title>
        <authorList>
            <consortium name="The Broad Institute Genomics Platform"/>
            <consortium name="The Broad Institute Genome Sequencing Center for Infectious Disease"/>
            <person name="Wu L."/>
            <person name="Ma J."/>
        </authorList>
    </citation>
    <scope>NUCLEOTIDE SEQUENCE [LARGE SCALE GENOMIC DNA]</scope>
    <source>
        <strain evidence="4">WYCCWR 12678</strain>
    </source>
</reference>
<accession>A0ABV9PYM8</accession>
<feature type="domain" description="ATPase AAA-type core" evidence="2">
    <location>
        <begin position="258"/>
        <end position="388"/>
    </location>
</feature>
<sequence>MRAKMKIFEDSDHKEVLTKYQSSQQIDNELKALSKAVSGYVSSINDIFQKCPTFVIKELLSSNLDTESIALLDQKIKEWRQINDNLNFVVNELNNFRRTLDLTLEQLPWQKVRLDNEKMYNELVQKLREAGTQDPSAYGGLVQRHRELEAKLGEVKEYEEKHKLQTERSKQIRAEILDYEKKLREMREQVIKDWNSKNENIRVALNVMGDTSQGEQTFRNLIRKTSGEYARDILDRDELDQIKGGFLYDLITTEMPSRWLFLEDFKQRLTTATETDQQGIGKPLVRQLDTLRSATPEDIDRLLSWFPEDQVVLKLLNNGREEDIEVGSAGQRTAAMLSLLLSIDDTPLIIDQPEDDLDTRRISTLVVDGLRQLKSKQQVIVVTHNPNIPVNGGAEQIVHLNFAGGGIRVQASGALQNSSVRLAVCDVMEGGQEALSNRYYRIFKALEPPRTVNL</sequence>
<keyword evidence="1" id="KW-0175">Coiled coil</keyword>
<dbReference type="EMBL" id="JBHSHC010000055">
    <property type="protein sequence ID" value="MFC4767386.1"/>
    <property type="molecule type" value="Genomic_DNA"/>
</dbReference>
<gene>
    <name evidence="3" type="ORF">ACFO8Q_08415</name>
</gene>
<dbReference type="InterPro" id="IPR003959">
    <property type="entry name" value="ATPase_AAA_core"/>
</dbReference>
<dbReference type="Pfam" id="PF13304">
    <property type="entry name" value="AAA_21"/>
    <property type="match status" value="1"/>
</dbReference>